<dbReference type="RefSeq" id="WP_091548265.1">
    <property type="nucleotide sequence ID" value="NZ_FONY01000029.1"/>
</dbReference>
<name>A0A1I2I5M7_9BACT</name>
<keyword evidence="1" id="KW-0732">Signal</keyword>
<sequence>MNKFKSFSIVFLLFTASLTFAQQKKFTPEEEALKKHILTFGETYGTFGKHKDKAKVLEYMDKEVLGTLITTDINRKVTSFDSDIAGFDNHLKGILLKDGLNVNYKIVNVPRAYVSGDVGVAVYEATYQQQKNEEIWSAGDETVALTLKKDKNGQWKIIHYTTIAFENEKYKGHCFCSVKETDNLKYQTATTAPSGKGYATYTHDFTFANKDQDKIITIENKIEKKIEVKTAKKTEIKTEVITESYTFYHTFAGELFLLKGKHHQTGEMVETEELKRENGIGVAPNKEEAMMQIIQKFLMPSICVSMKYVSQ</sequence>
<evidence type="ECO:0008006" key="4">
    <source>
        <dbReference type="Google" id="ProtNLM"/>
    </source>
</evidence>
<evidence type="ECO:0000313" key="3">
    <source>
        <dbReference type="Proteomes" id="UP000199513"/>
    </source>
</evidence>
<dbReference type="SUPFAM" id="SSF54427">
    <property type="entry name" value="NTF2-like"/>
    <property type="match status" value="1"/>
</dbReference>
<protein>
    <recommendedName>
        <fullName evidence="4">SnoaL-like domain-containing protein</fullName>
    </recommendedName>
</protein>
<evidence type="ECO:0000256" key="1">
    <source>
        <dbReference type="SAM" id="SignalP"/>
    </source>
</evidence>
<accession>A0A1I2I5M7</accession>
<dbReference type="InterPro" id="IPR032710">
    <property type="entry name" value="NTF2-like_dom_sf"/>
</dbReference>
<gene>
    <name evidence="2" type="ORF">SAMN04488541_102915</name>
</gene>
<dbReference type="EMBL" id="FONY01000029">
    <property type="protein sequence ID" value="SFF37635.1"/>
    <property type="molecule type" value="Genomic_DNA"/>
</dbReference>
<dbReference type="STRING" id="1003.SAMN04488541_102915"/>
<keyword evidence="3" id="KW-1185">Reference proteome</keyword>
<dbReference type="OrthoDB" id="978043at2"/>
<dbReference type="AlphaFoldDB" id="A0A1I2I5M7"/>
<feature type="signal peptide" evidence="1">
    <location>
        <begin position="1"/>
        <end position="21"/>
    </location>
</feature>
<dbReference type="Proteomes" id="UP000199513">
    <property type="component" value="Unassembled WGS sequence"/>
</dbReference>
<feature type="chain" id="PRO_5011767368" description="SnoaL-like domain-containing protein" evidence="1">
    <location>
        <begin position="22"/>
        <end position="311"/>
    </location>
</feature>
<evidence type="ECO:0000313" key="2">
    <source>
        <dbReference type="EMBL" id="SFF37635.1"/>
    </source>
</evidence>
<proteinExistence type="predicted"/>
<organism evidence="2 3">
    <name type="scientific">Thermoflexibacter ruber</name>
    <dbReference type="NCBI Taxonomy" id="1003"/>
    <lineage>
        <taxon>Bacteria</taxon>
        <taxon>Pseudomonadati</taxon>
        <taxon>Bacteroidota</taxon>
        <taxon>Cytophagia</taxon>
        <taxon>Cytophagales</taxon>
        <taxon>Thermoflexibacteraceae</taxon>
        <taxon>Thermoflexibacter</taxon>
    </lineage>
</organism>
<dbReference type="Gene3D" id="3.10.450.50">
    <property type="match status" value="1"/>
</dbReference>
<reference evidence="2 3" key="1">
    <citation type="submission" date="2016-10" db="EMBL/GenBank/DDBJ databases">
        <authorList>
            <person name="de Groot N.N."/>
        </authorList>
    </citation>
    <scope>NUCLEOTIDE SEQUENCE [LARGE SCALE GENOMIC DNA]</scope>
    <source>
        <strain>GEY</strain>
        <strain evidence="3">DSM 9560</strain>
    </source>
</reference>